<dbReference type="SUPFAM" id="SSF50494">
    <property type="entry name" value="Trypsin-like serine proteases"/>
    <property type="match status" value="1"/>
</dbReference>
<keyword evidence="6" id="KW-1185">Reference proteome</keyword>
<proteinExistence type="predicted"/>
<dbReference type="GO" id="GO:0006508">
    <property type="term" value="P:proteolysis"/>
    <property type="evidence" value="ECO:0007669"/>
    <property type="project" value="UniProtKB-KW"/>
</dbReference>
<dbReference type="PANTHER" id="PTHR24252">
    <property type="entry name" value="ACROSIN-RELATED"/>
    <property type="match status" value="1"/>
</dbReference>
<comment type="caution">
    <text evidence="5">The sequence shown here is derived from an EMBL/GenBank/DDBJ whole genome shotgun (WGS) entry which is preliminary data.</text>
</comment>
<dbReference type="CDD" id="cd00190">
    <property type="entry name" value="Tryp_SPc"/>
    <property type="match status" value="1"/>
</dbReference>
<evidence type="ECO:0000256" key="1">
    <source>
        <dbReference type="ARBA" id="ARBA00022670"/>
    </source>
</evidence>
<dbReference type="InterPro" id="IPR009003">
    <property type="entry name" value="Peptidase_S1_PA"/>
</dbReference>
<dbReference type="EMBL" id="BMAT01008370">
    <property type="protein sequence ID" value="GFR83210.1"/>
    <property type="molecule type" value="Genomic_DNA"/>
</dbReference>
<dbReference type="InterPro" id="IPR001314">
    <property type="entry name" value="Peptidase_S1A"/>
</dbReference>
<keyword evidence="3" id="KW-1015">Disulfide bond</keyword>
<keyword evidence="5" id="KW-0472">Membrane</keyword>
<dbReference type="PRINTS" id="PR00722">
    <property type="entry name" value="CHYMOTRYPSIN"/>
</dbReference>
<dbReference type="PANTHER" id="PTHR24252:SF17">
    <property type="entry name" value="SUPPRESSOR OF TUMORIGENICITY 14 PROTEIN HOMOLOG-RELATED"/>
    <property type="match status" value="1"/>
</dbReference>
<dbReference type="PROSITE" id="PS50240">
    <property type="entry name" value="TRYPSIN_DOM"/>
    <property type="match status" value="1"/>
</dbReference>
<evidence type="ECO:0000256" key="3">
    <source>
        <dbReference type="ARBA" id="ARBA00023157"/>
    </source>
</evidence>
<dbReference type="SMART" id="SM00020">
    <property type="entry name" value="Tryp_SPc"/>
    <property type="match status" value="1"/>
</dbReference>
<feature type="domain" description="Peptidase S1" evidence="4">
    <location>
        <begin position="53"/>
        <end position="313"/>
    </location>
</feature>
<protein>
    <submittedName>
        <fullName evidence="5">Transmembrane protease serine 5</fullName>
    </submittedName>
</protein>
<dbReference type="PROSITE" id="PS00134">
    <property type="entry name" value="TRYPSIN_HIS"/>
    <property type="match status" value="1"/>
</dbReference>
<evidence type="ECO:0000256" key="2">
    <source>
        <dbReference type="ARBA" id="ARBA00022801"/>
    </source>
</evidence>
<dbReference type="InterPro" id="IPR018114">
    <property type="entry name" value="TRYPSIN_HIS"/>
</dbReference>
<dbReference type="InterPro" id="IPR043504">
    <property type="entry name" value="Peptidase_S1_PA_chymotrypsin"/>
</dbReference>
<dbReference type="InterPro" id="IPR001254">
    <property type="entry name" value="Trypsin_dom"/>
</dbReference>
<dbReference type="AlphaFoldDB" id="A0AAV4GFL9"/>
<evidence type="ECO:0000313" key="5">
    <source>
        <dbReference type="EMBL" id="GFR83210.1"/>
    </source>
</evidence>
<gene>
    <name evidence="5" type="ORF">ElyMa_004118300</name>
</gene>
<dbReference type="Proteomes" id="UP000762676">
    <property type="component" value="Unassembled WGS sequence"/>
</dbReference>
<evidence type="ECO:0000313" key="6">
    <source>
        <dbReference type="Proteomes" id="UP000762676"/>
    </source>
</evidence>
<dbReference type="Pfam" id="PF00089">
    <property type="entry name" value="Trypsin"/>
    <property type="match status" value="1"/>
</dbReference>
<keyword evidence="1 5" id="KW-0645">Protease</keyword>
<dbReference type="Gene3D" id="2.40.10.10">
    <property type="entry name" value="Trypsin-like serine proteases"/>
    <property type="match status" value="1"/>
</dbReference>
<name>A0AAV4GFL9_9GAST</name>
<sequence length="314" mass="34161">MGTFPRPRPLSTLHPAVRFLHTSDACQTNEVIQLSCKQLTCGERQVQIMDSLIASGGLVAPGKWPWVASLSYMDRPICGAVVVGQRWVMTAAHCIMQALNGRSGVDFTKVPFYFSVKAGVNNIFTSDADTAKEPGTLAGPQVFRVANISLHPDNWDLALLELNATGKAEGFEFTELVQPICLPSQGEEFPASSRCYIAGWGSLNWFHDTTSHVLRDARMSVWSELRCKNAGLYRGIVLDTKSTLCGGFLYSGAPRPCKGDSGGPLMCLDLRSRRYKLAGIISQGDGDCSIARPNKVSFAQVAMATGWIKHIMGD</sequence>
<organism evidence="5 6">
    <name type="scientific">Elysia marginata</name>
    <dbReference type="NCBI Taxonomy" id="1093978"/>
    <lineage>
        <taxon>Eukaryota</taxon>
        <taxon>Metazoa</taxon>
        <taxon>Spiralia</taxon>
        <taxon>Lophotrochozoa</taxon>
        <taxon>Mollusca</taxon>
        <taxon>Gastropoda</taxon>
        <taxon>Heterobranchia</taxon>
        <taxon>Euthyneura</taxon>
        <taxon>Panpulmonata</taxon>
        <taxon>Sacoglossa</taxon>
        <taxon>Placobranchoidea</taxon>
        <taxon>Plakobranchidae</taxon>
        <taxon>Elysia</taxon>
    </lineage>
</organism>
<evidence type="ECO:0000259" key="4">
    <source>
        <dbReference type="PROSITE" id="PS50240"/>
    </source>
</evidence>
<accession>A0AAV4GFL9</accession>
<reference evidence="5 6" key="1">
    <citation type="journal article" date="2021" name="Elife">
        <title>Chloroplast acquisition without the gene transfer in kleptoplastic sea slugs, Plakobranchus ocellatus.</title>
        <authorList>
            <person name="Maeda T."/>
            <person name="Takahashi S."/>
            <person name="Yoshida T."/>
            <person name="Shimamura S."/>
            <person name="Takaki Y."/>
            <person name="Nagai Y."/>
            <person name="Toyoda A."/>
            <person name="Suzuki Y."/>
            <person name="Arimoto A."/>
            <person name="Ishii H."/>
            <person name="Satoh N."/>
            <person name="Nishiyama T."/>
            <person name="Hasebe M."/>
            <person name="Maruyama T."/>
            <person name="Minagawa J."/>
            <person name="Obokata J."/>
            <person name="Shigenobu S."/>
        </authorList>
    </citation>
    <scope>NUCLEOTIDE SEQUENCE [LARGE SCALE GENOMIC DNA]</scope>
</reference>
<keyword evidence="5" id="KW-0812">Transmembrane</keyword>
<dbReference type="GO" id="GO:0004252">
    <property type="term" value="F:serine-type endopeptidase activity"/>
    <property type="evidence" value="ECO:0007669"/>
    <property type="project" value="InterPro"/>
</dbReference>
<keyword evidence="2" id="KW-0378">Hydrolase</keyword>